<dbReference type="EMBL" id="FNBE01000007">
    <property type="protein sequence ID" value="SDF81731.1"/>
    <property type="molecule type" value="Genomic_DNA"/>
</dbReference>
<feature type="transmembrane region" description="Helical" evidence="1">
    <location>
        <begin position="90"/>
        <end position="109"/>
    </location>
</feature>
<dbReference type="AlphaFoldDB" id="A0A1G7P673"/>
<dbReference type="STRING" id="366584.SAMN05216377_10725"/>
<gene>
    <name evidence="2" type="ORF">SAMN05216377_10725</name>
</gene>
<feature type="transmembrane region" description="Helical" evidence="1">
    <location>
        <begin position="42"/>
        <end position="69"/>
    </location>
</feature>
<keyword evidence="1" id="KW-1133">Transmembrane helix</keyword>
<reference evidence="2 3" key="1">
    <citation type="submission" date="2016-10" db="EMBL/GenBank/DDBJ databases">
        <authorList>
            <person name="de Groot N.N."/>
        </authorList>
    </citation>
    <scope>NUCLEOTIDE SEQUENCE [LARGE SCALE GENOMIC DNA]</scope>
    <source>
        <strain evidence="2 3">CGMCC 4.3143</strain>
    </source>
</reference>
<proteinExistence type="predicted"/>
<keyword evidence="1" id="KW-0472">Membrane</keyword>
<dbReference type="RefSeq" id="WP_093082863.1">
    <property type="nucleotide sequence ID" value="NZ_FNBE01000007.1"/>
</dbReference>
<evidence type="ECO:0008006" key="4">
    <source>
        <dbReference type="Google" id="ProtNLM"/>
    </source>
</evidence>
<feature type="transmembrane region" description="Helical" evidence="1">
    <location>
        <begin position="20"/>
        <end position="36"/>
    </location>
</feature>
<dbReference type="Proteomes" id="UP000198967">
    <property type="component" value="Unassembled WGS sequence"/>
</dbReference>
<evidence type="ECO:0000313" key="3">
    <source>
        <dbReference type="Proteomes" id="UP000198967"/>
    </source>
</evidence>
<keyword evidence="1" id="KW-0812">Transmembrane</keyword>
<name>A0A1G7P673_PSEOR</name>
<feature type="transmembrane region" description="Helical" evidence="1">
    <location>
        <begin position="115"/>
        <end position="134"/>
    </location>
</feature>
<dbReference type="OrthoDB" id="4775109at2"/>
<accession>A0A1G7P673</accession>
<sequence length="166" mass="17221">MSIRGETEPSRIAAVLRERIYGGIACLSTLLVLARADEHEPWLALLDVAVATGALWAASLFADVVAHLAAHGSAPRGAELTGTLRASGQILEAAVVPALLLLLAGLGVLRTEAALRAGIWVSVVALGIFASLAVRRTGLPFWKRTLLVAILVGIGALVILAKTVAH</sequence>
<keyword evidence="3" id="KW-1185">Reference proteome</keyword>
<evidence type="ECO:0000256" key="1">
    <source>
        <dbReference type="SAM" id="Phobius"/>
    </source>
</evidence>
<feature type="transmembrane region" description="Helical" evidence="1">
    <location>
        <begin position="146"/>
        <end position="165"/>
    </location>
</feature>
<protein>
    <recommendedName>
        <fullName evidence="4">VIT family protein</fullName>
    </recommendedName>
</protein>
<organism evidence="2 3">
    <name type="scientific">Pseudonocardia oroxyli</name>
    <dbReference type="NCBI Taxonomy" id="366584"/>
    <lineage>
        <taxon>Bacteria</taxon>
        <taxon>Bacillati</taxon>
        <taxon>Actinomycetota</taxon>
        <taxon>Actinomycetes</taxon>
        <taxon>Pseudonocardiales</taxon>
        <taxon>Pseudonocardiaceae</taxon>
        <taxon>Pseudonocardia</taxon>
    </lineage>
</organism>
<evidence type="ECO:0000313" key="2">
    <source>
        <dbReference type="EMBL" id="SDF81731.1"/>
    </source>
</evidence>